<protein>
    <recommendedName>
        <fullName evidence="3">F-box domain-containing protein</fullName>
    </recommendedName>
</protein>
<keyword evidence="2" id="KW-1185">Reference proteome</keyword>
<gene>
    <name evidence="1" type="ORF">OE88DRAFT_907885</name>
</gene>
<dbReference type="SUPFAM" id="SSF52058">
    <property type="entry name" value="L domain-like"/>
    <property type="match status" value="1"/>
</dbReference>
<accession>A0A5C3MQE1</accession>
<name>A0A5C3MQE1_9AGAM</name>
<evidence type="ECO:0008006" key="3">
    <source>
        <dbReference type="Google" id="ProtNLM"/>
    </source>
</evidence>
<proteinExistence type="predicted"/>
<dbReference type="STRING" id="5364.A0A5C3MQE1"/>
<sequence length="405" mass="46277">MWNVAWVSRRWRAIALGTPTLWSNIHISYEAWRERLITTQLERSRDALLSITIDLDFELPKWTQEDHFRDFSQYLERVMALLRGQLYRWRSLDVAINCYTENGQPSSYDKKYYHIVLRPLRKATAPALQSLRIIRAGRRGDESIFRGGTPSLSTVALFGTVDIGLPNFLSVTFLVLHETGTMLLETDFHRILASCPCLTHLSLIGVPVHAPSTAHVLPVLELPAVVSLSLSALVSDDATYPWTYIMRRRYEFDYLSMPNLHTLYLTVSPIETFPEPCFSPARPIDPAQLHDPNYFGNPIDYGVHGILSFFPSIKRLSVDSYSLFHVLIRNVNASHVLCPQLRTLIWTSGDGYWPESCDFPLHVARRRKADGHPLAEISIPHEFYERMDADVLEQLGDIVKLGISD</sequence>
<reference evidence="1 2" key="1">
    <citation type="journal article" date="2019" name="Nat. Ecol. Evol.">
        <title>Megaphylogeny resolves global patterns of mushroom evolution.</title>
        <authorList>
            <person name="Varga T."/>
            <person name="Krizsan K."/>
            <person name="Foldi C."/>
            <person name="Dima B."/>
            <person name="Sanchez-Garcia M."/>
            <person name="Sanchez-Ramirez S."/>
            <person name="Szollosi G.J."/>
            <person name="Szarkandi J.G."/>
            <person name="Papp V."/>
            <person name="Albert L."/>
            <person name="Andreopoulos W."/>
            <person name="Angelini C."/>
            <person name="Antonin V."/>
            <person name="Barry K.W."/>
            <person name="Bougher N.L."/>
            <person name="Buchanan P."/>
            <person name="Buyck B."/>
            <person name="Bense V."/>
            <person name="Catcheside P."/>
            <person name="Chovatia M."/>
            <person name="Cooper J."/>
            <person name="Damon W."/>
            <person name="Desjardin D."/>
            <person name="Finy P."/>
            <person name="Geml J."/>
            <person name="Haridas S."/>
            <person name="Hughes K."/>
            <person name="Justo A."/>
            <person name="Karasinski D."/>
            <person name="Kautmanova I."/>
            <person name="Kiss B."/>
            <person name="Kocsube S."/>
            <person name="Kotiranta H."/>
            <person name="LaButti K.M."/>
            <person name="Lechner B.E."/>
            <person name="Liimatainen K."/>
            <person name="Lipzen A."/>
            <person name="Lukacs Z."/>
            <person name="Mihaltcheva S."/>
            <person name="Morgado L.N."/>
            <person name="Niskanen T."/>
            <person name="Noordeloos M.E."/>
            <person name="Ohm R.A."/>
            <person name="Ortiz-Santana B."/>
            <person name="Ovrebo C."/>
            <person name="Racz N."/>
            <person name="Riley R."/>
            <person name="Savchenko A."/>
            <person name="Shiryaev A."/>
            <person name="Soop K."/>
            <person name="Spirin V."/>
            <person name="Szebenyi C."/>
            <person name="Tomsovsky M."/>
            <person name="Tulloss R.E."/>
            <person name="Uehling J."/>
            <person name="Grigoriev I.V."/>
            <person name="Vagvolgyi C."/>
            <person name="Papp T."/>
            <person name="Martin F.M."/>
            <person name="Miettinen O."/>
            <person name="Hibbett D.S."/>
            <person name="Nagy L.G."/>
        </authorList>
    </citation>
    <scope>NUCLEOTIDE SEQUENCE [LARGE SCALE GENOMIC DNA]</scope>
    <source>
        <strain evidence="1 2">OMC1185</strain>
    </source>
</reference>
<dbReference type="Proteomes" id="UP000305948">
    <property type="component" value="Unassembled WGS sequence"/>
</dbReference>
<dbReference type="OrthoDB" id="3225069at2759"/>
<evidence type="ECO:0000313" key="2">
    <source>
        <dbReference type="Proteomes" id="UP000305948"/>
    </source>
</evidence>
<organism evidence="1 2">
    <name type="scientific">Heliocybe sulcata</name>
    <dbReference type="NCBI Taxonomy" id="5364"/>
    <lineage>
        <taxon>Eukaryota</taxon>
        <taxon>Fungi</taxon>
        <taxon>Dikarya</taxon>
        <taxon>Basidiomycota</taxon>
        <taxon>Agaricomycotina</taxon>
        <taxon>Agaricomycetes</taxon>
        <taxon>Gloeophyllales</taxon>
        <taxon>Gloeophyllaceae</taxon>
        <taxon>Heliocybe</taxon>
    </lineage>
</organism>
<dbReference type="EMBL" id="ML213529">
    <property type="protein sequence ID" value="TFK46566.1"/>
    <property type="molecule type" value="Genomic_DNA"/>
</dbReference>
<evidence type="ECO:0000313" key="1">
    <source>
        <dbReference type="EMBL" id="TFK46566.1"/>
    </source>
</evidence>
<dbReference type="AlphaFoldDB" id="A0A5C3MQE1"/>